<dbReference type="AlphaFoldDB" id="A0A1B6L5P5"/>
<feature type="non-terminal residue" evidence="2">
    <location>
        <position position="1"/>
    </location>
</feature>
<reference evidence="2" key="1">
    <citation type="submission" date="2015-11" db="EMBL/GenBank/DDBJ databases">
        <title>De novo transcriptome assembly of four potential Pierce s Disease insect vectors from Arizona vineyards.</title>
        <authorList>
            <person name="Tassone E.E."/>
        </authorList>
    </citation>
    <scope>NUCLEOTIDE SEQUENCE</scope>
</reference>
<accession>A0A1B6L5P5</accession>
<organism evidence="2">
    <name type="scientific">Graphocephala atropunctata</name>
    <dbReference type="NCBI Taxonomy" id="36148"/>
    <lineage>
        <taxon>Eukaryota</taxon>
        <taxon>Metazoa</taxon>
        <taxon>Ecdysozoa</taxon>
        <taxon>Arthropoda</taxon>
        <taxon>Hexapoda</taxon>
        <taxon>Insecta</taxon>
        <taxon>Pterygota</taxon>
        <taxon>Neoptera</taxon>
        <taxon>Paraneoptera</taxon>
        <taxon>Hemiptera</taxon>
        <taxon>Auchenorrhyncha</taxon>
        <taxon>Membracoidea</taxon>
        <taxon>Cicadellidae</taxon>
        <taxon>Cicadellinae</taxon>
        <taxon>Cicadellini</taxon>
        <taxon>Graphocephala</taxon>
    </lineage>
</organism>
<protein>
    <submittedName>
        <fullName evidence="2">Uncharacterized protein</fullName>
    </submittedName>
</protein>
<gene>
    <name evidence="2" type="ORF">g.32117</name>
</gene>
<dbReference type="EMBL" id="GEBQ01020939">
    <property type="protein sequence ID" value="JAT19038.1"/>
    <property type="molecule type" value="Transcribed_RNA"/>
</dbReference>
<proteinExistence type="predicted"/>
<feature type="region of interest" description="Disordered" evidence="1">
    <location>
        <begin position="22"/>
        <end position="57"/>
    </location>
</feature>
<evidence type="ECO:0000313" key="2">
    <source>
        <dbReference type="EMBL" id="JAT19038.1"/>
    </source>
</evidence>
<feature type="compositionally biased region" description="Acidic residues" evidence="1">
    <location>
        <begin position="29"/>
        <end position="57"/>
    </location>
</feature>
<sequence length="145" mass="16142">SEGEGHSSAICYNTDYRMFERQWQQSQDSDSDGSSGDEVEVESEVSDMSVEGDEEDLAQVPEKYLIFTTGSKTYTPHQIGLKRIKPVTLPPVLAPGITRLVTNRVPKEKAIHQPSATTRTTECLRGSGSSHKTRTVTVRVVMKWK</sequence>
<name>A0A1B6L5P5_9HEMI</name>
<evidence type="ECO:0000256" key="1">
    <source>
        <dbReference type="SAM" id="MobiDB-lite"/>
    </source>
</evidence>